<dbReference type="InterPro" id="IPR058533">
    <property type="entry name" value="Cation_efflux_TM"/>
</dbReference>
<feature type="transmembrane region" description="Helical" evidence="8">
    <location>
        <begin position="155"/>
        <end position="181"/>
    </location>
</feature>
<evidence type="ECO:0000256" key="1">
    <source>
        <dbReference type="ARBA" id="ARBA00004141"/>
    </source>
</evidence>
<dbReference type="Gene3D" id="1.20.1510.10">
    <property type="entry name" value="Cation efflux protein transmembrane domain"/>
    <property type="match status" value="1"/>
</dbReference>
<name>A0A975IPS8_9MICO</name>
<dbReference type="EMBL" id="CP071696">
    <property type="protein sequence ID" value="QTX04311.1"/>
    <property type="molecule type" value="Genomic_DNA"/>
</dbReference>
<keyword evidence="4 8" id="KW-0812">Transmembrane</keyword>
<evidence type="ECO:0000313" key="12">
    <source>
        <dbReference type="Proteomes" id="UP000671914"/>
    </source>
</evidence>
<feature type="domain" description="Cation efflux protein cytoplasmic" evidence="10">
    <location>
        <begin position="217"/>
        <end position="295"/>
    </location>
</feature>
<organism evidence="11 12">
    <name type="scientific">Agromyces archimandritae</name>
    <dbReference type="NCBI Taxonomy" id="2781962"/>
    <lineage>
        <taxon>Bacteria</taxon>
        <taxon>Bacillati</taxon>
        <taxon>Actinomycetota</taxon>
        <taxon>Actinomycetes</taxon>
        <taxon>Micrococcales</taxon>
        <taxon>Microbacteriaceae</taxon>
        <taxon>Agromyces</taxon>
    </lineage>
</organism>
<evidence type="ECO:0000256" key="4">
    <source>
        <dbReference type="ARBA" id="ARBA00022692"/>
    </source>
</evidence>
<evidence type="ECO:0000313" key="11">
    <source>
        <dbReference type="EMBL" id="QTX04311.1"/>
    </source>
</evidence>
<sequence length="307" mass="31233">MAHSHDHVPAAAGRTRIVIAMAIIGAFLVVQVIGAWISGSLALAADAGHMAGDLVGLVVALIAAIVAARPPSDRQTYGYRRAEVFGALVNGVLLIVVAAAVVIGAIGRLVSGAEGEAHEVAGTPMLVVAIIGLAANIAAMLVLRGGAGSSINVRGAYLEVLGDTIGSVLVIAAALVIAASGFDAADAIASLAIAVLIVPRAIVLLREVVRVLAEAAPPGTDVADIRAHLLGSPGVVDVHDVHVWQITTGAPVFTAHVVVEPEVFASGRAGDLLDELGGCLSEHFDVEHSTFQLEPADRTERERGAHP</sequence>
<feature type="transmembrane region" description="Helical" evidence="8">
    <location>
        <begin position="49"/>
        <end position="68"/>
    </location>
</feature>
<comment type="subcellular location">
    <subcellularLocation>
        <location evidence="1">Membrane</location>
        <topology evidence="1">Multi-pass membrane protein</topology>
    </subcellularLocation>
</comment>
<evidence type="ECO:0000259" key="9">
    <source>
        <dbReference type="Pfam" id="PF01545"/>
    </source>
</evidence>
<evidence type="ECO:0000256" key="8">
    <source>
        <dbReference type="SAM" id="Phobius"/>
    </source>
</evidence>
<reference evidence="11" key="1">
    <citation type="submission" date="2021-03" db="EMBL/GenBank/DDBJ databases">
        <title>Agromyces archimandritus sp. nov., isolated from the cockroach Archimandrita tessellata.</title>
        <authorList>
            <person name="Guzman J."/>
            <person name="Ortuzar M."/>
            <person name="Poehlein A."/>
            <person name="Daniel R."/>
            <person name="Trujillo M."/>
            <person name="Vilcinskas A."/>
        </authorList>
    </citation>
    <scope>NUCLEOTIDE SEQUENCE</scope>
    <source>
        <strain evidence="11">G127AT</strain>
    </source>
</reference>
<dbReference type="InterPro" id="IPR050681">
    <property type="entry name" value="CDF/SLC30A"/>
</dbReference>
<feature type="transmembrane region" description="Helical" evidence="8">
    <location>
        <begin position="122"/>
        <end position="143"/>
    </location>
</feature>
<dbReference type="KEGG" id="aarc:G127AT_13680"/>
<dbReference type="PANTHER" id="PTHR11562:SF17">
    <property type="entry name" value="RE54080P-RELATED"/>
    <property type="match status" value="1"/>
</dbReference>
<feature type="transmembrane region" description="Helical" evidence="8">
    <location>
        <begin position="17"/>
        <end position="37"/>
    </location>
</feature>
<protein>
    <submittedName>
        <fullName evidence="11">Cation transporter</fullName>
    </submittedName>
</protein>
<dbReference type="AlphaFoldDB" id="A0A975IPS8"/>
<evidence type="ECO:0000259" key="10">
    <source>
        <dbReference type="Pfam" id="PF16916"/>
    </source>
</evidence>
<dbReference type="Proteomes" id="UP000671914">
    <property type="component" value="Chromosome"/>
</dbReference>
<dbReference type="InterPro" id="IPR036837">
    <property type="entry name" value="Cation_efflux_CTD_sf"/>
</dbReference>
<dbReference type="InterPro" id="IPR027470">
    <property type="entry name" value="Cation_efflux_CTD"/>
</dbReference>
<keyword evidence="6" id="KW-0406">Ion transport</keyword>
<comment type="similarity">
    <text evidence="2">Belongs to the cation diffusion facilitator (CDF) transporter (TC 2.A.4) family. SLC30A subfamily.</text>
</comment>
<dbReference type="PANTHER" id="PTHR11562">
    <property type="entry name" value="CATION EFFLUX PROTEIN/ ZINC TRANSPORTER"/>
    <property type="match status" value="1"/>
</dbReference>
<dbReference type="NCBIfam" id="TIGR01297">
    <property type="entry name" value="CDF"/>
    <property type="match status" value="1"/>
</dbReference>
<dbReference type="GO" id="GO:0005385">
    <property type="term" value="F:zinc ion transmembrane transporter activity"/>
    <property type="evidence" value="ECO:0007669"/>
    <property type="project" value="TreeGrafter"/>
</dbReference>
<keyword evidence="3" id="KW-0813">Transport</keyword>
<evidence type="ECO:0000256" key="6">
    <source>
        <dbReference type="ARBA" id="ARBA00023065"/>
    </source>
</evidence>
<keyword evidence="5 8" id="KW-1133">Transmembrane helix</keyword>
<dbReference type="SUPFAM" id="SSF160240">
    <property type="entry name" value="Cation efflux protein cytoplasmic domain-like"/>
    <property type="match status" value="1"/>
</dbReference>
<dbReference type="RefSeq" id="WP_210897775.1">
    <property type="nucleotide sequence ID" value="NZ_CP071696.1"/>
</dbReference>
<dbReference type="GO" id="GO:0005886">
    <property type="term" value="C:plasma membrane"/>
    <property type="evidence" value="ECO:0007669"/>
    <property type="project" value="TreeGrafter"/>
</dbReference>
<feature type="transmembrane region" description="Helical" evidence="8">
    <location>
        <begin position="88"/>
        <end position="110"/>
    </location>
</feature>
<dbReference type="InterPro" id="IPR002524">
    <property type="entry name" value="Cation_efflux"/>
</dbReference>
<feature type="domain" description="Cation efflux protein transmembrane" evidence="9">
    <location>
        <begin position="18"/>
        <end position="212"/>
    </location>
</feature>
<evidence type="ECO:0000256" key="3">
    <source>
        <dbReference type="ARBA" id="ARBA00022448"/>
    </source>
</evidence>
<dbReference type="Pfam" id="PF01545">
    <property type="entry name" value="Cation_efflux"/>
    <property type="match status" value="1"/>
</dbReference>
<dbReference type="Pfam" id="PF16916">
    <property type="entry name" value="ZT_dimer"/>
    <property type="match status" value="1"/>
</dbReference>
<proteinExistence type="inferred from homology"/>
<evidence type="ECO:0000256" key="7">
    <source>
        <dbReference type="ARBA" id="ARBA00023136"/>
    </source>
</evidence>
<keyword evidence="12" id="KW-1185">Reference proteome</keyword>
<gene>
    <name evidence="11" type="ORF">G127AT_13680</name>
</gene>
<dbReference type="InterPro" id="IPR027469">
    <property type="entry name" value="Cation_efflux_TMD_sf"/>
</dbReference>
<evidence type="ECO:0000256" key="5">
    <source>
        <dbReference type="ARBA" id="ARBA00022989"/>
    </source>
</evidence>
<keyword evidence="7 8" id="KW-0472">Membrane</keyword>
<evidence type="ECO:0000256" key="2">
    <source>
        <dbReference type="ARBA" id="ARBA00008873"/>
    </source>
</evidence>
<feature type="transmembrane region" description="Helical" evidence="8">
    <location>
        <begin position="187"/>
        <end position="205"/>
    </location>
</feature>
<accession>A0A975IPS8</accession>
<dbReference type="SUPFAM" id="SSF161111">
    <property type="entry name" value="Cation efflux protein transmembrane domain-like"/>
    <property type="match status" value="1"/>
</dbReference>